<reference evidence="1" key="1">
    <citation type="submission" date="2020-07" db="EMBL/GenBank/DDBJ databases">
        <title>Multicomponent nature underlies the extraordinary mechanical properties of spider dragline silk.</title>
        <authorList>
            <person name="Kono N."/>
            <person name="Nakamura H."/>
            <person name="Mori M."/>
            <person name="Yoshida Y."/>
            <person name="Ohtoshi R."/>
            <person name="Malay A.D."/>
            <person name="Moran D.A.P."/>
            <person name="Tomita M."/>
            <person name="Numata K."/>
            <person name="Arakawa K."/>
        </authorList>
    </citation>
    <scope>NUCLEOTIDE SEQUENCE</scope>
</reference>
<dbReference type="Proteomes" id="UP000887116">
    <property type="component" value="Unassembled WGS sequence"/>
</dbReference>
<dbReference type="EMBL" id="BMAO01024240">
    <property type="protein sequence ID" value="GFQ94008.1"/>
    <property type="molecule type" value="Genomic_DNA"/>
</dbReference>
<protein>
    <submittedName>
        <fullName evidence="1">Uncharacterized protein</fullName>
    </submittedName>
</protein>
<organism evidence="1 2">
    <name type="scientific">Trichonephila clavata</name>
    <name type="common">Joro spider</name>
    <name type="synonym">Nephila clavata</name>
    <dbReference type="NCBI Taxonomy" id="2740835"/>
    <lineage>
        <taxon>Eukaryota</taxon>
        <taxon>Metazoa</taxon>
        <taxon>Ecdysozoa</taxon>
        <taxon>Arthropoda</taxon>
        <taxon>Chelicerata</taxon>
        <taxon>Arachnida</taxon>
        <taxon>Araneae</taxon>
        <taxon>Araneomorphae</taxon>
        <taxon>Entelegynae</taxon>
        <taxon>Araneoidea</taxon>
        <taxon>Nephilidae</taxon>
        <taxon>Trichonephila</taxon>
    </lineage>
</organism>
<dbReference type="AlphaFoldDB" id="A0A8X6L4Z8"/>
<accession>A0A8X6L4Z8</accession>
<proteinExistence type="predicted"/>
<name>A0A8X6L4Z8_TRICU</name>
<evidence type="ECO:0000313" key="2">
    <source>
        <dbReference type="Proteomes" id="UP000887116"/>
    </source>
</evidence>
<sequence>MIVSVHGSVFIRLSCRSYTLSKPAWLLGLKSLLRIYHDKKSDVTHHMRLLDSSYGKIFIKYSGMWKISYRKL</sequence>
<evidence type="ECO:0000313" key="1">
    <source>
        <dbReference type="EMBL" id="GFQ94008.1"/>
    </source>
</evidence>
<comment type="caution">
    <text evidence="1">The sequence shown here is derived from an EMBL/GenBank/DDBJ whole genome shotgun (WGS) entry which is preliminary data.</text>
</comment>
<gene>
    <name evidence="1" type="ORF">TNCT_624671</name>
</gene>
<keyword evidence="2" id="KW-1185">Reference proteome</keyword>